<feature type="transmembrane region" description="Helical" evidence="1">
    <location>
        <begin position="61"/>
        <end position="81"/>
    </location>
</feature>
<organism evidence="2 3">
    <name type="scientific">Micrococcus luteus</name>
    <name type="common">Micrococcus lysodeikticus</name>
    <dbReference type="NCBI Taxonomy" id="1270"/>
    <lineage>
        <taxon>Bacteria</taxon>
        <taxon>Bacillati</taxon>
        <taxon>Actinomycetota</taxon>
        <taxon>Actinomycetes</taxon>
        <taxon>Micrococcales</taxon>
        <taxon>Micrococcaceae</taxon>
        <taxon>Micrococcus</taxon>
    </lineage>
</organism>
<reference evidence="2" key="1">
    <citation type="submission" date="2023-06" db="EMBL/GenBank/DDBJ databases">
        <title>lsaBGC provides a comprehensive framework for evolutionary analysis of biosynthetic gene clusters within focal taxa.</title>
        <authorList>
            <person name="Salamzade R."/>
            <person name="Sandstrom S."/>
            <person name="Kalan L.R."/>
        </authorList>
    </citation>
    <scope>NUCLEOTIDE SEQUENCE</scope>
    <source>
        <strain evidence="2">P3-SID899</strain>
    </source>
</reference>
<dbReference type="AlphaFoldDB" id="A0AAP3AIE7"/>
<keyword evidence="1" id="KW-0472">Membrane</keyword>
<proteinExistence type="predicted"/>
<sequence length="231" mass="23016">MRSAVAAAPWAPSDLQDPGPRVVRGPARLARGWAGALAMTALAALFHTAAEPGHGFPEVGVVAFAAVLAAPLCTALAGRALSLWRTAAAVAIAQGLFHVLYGLAAGGPAVAPAAGVDPAHLGHARPGAGALLAPGEALSSAPAGHLTDLRMLAAHVIAAVLTVLVLRRGEALVLIIAERVVAAVCPPPARHGPLPTPARLHVPVPPVLRPATSLALLSSPGRRGPPFALAA</sequence>
<accession>A0AAP3AIE7</accession>
<evidence type="ECO:0000313" key="3">
    <source>
        <dbReference type="Proteomes" id="UP001205867"/>
    </source>
</evidence>
<name>A0AAP3AIE7_MICLU</name>
<evidence type="ECO:0000256" key="1">
    <source>
        <dbReference type="SAM" id="Phobius"/>
    </source>
</evidence>
<comment type="caution">
    <text evidence="2">The sequence shown here is derived from an EMBL/GenBank/DDBJ whole genome shotgun (WGS) entry which is preliminary data.</text>
</comment>
<feature type="transmembrane region" description="Helical" evidence="1">
    <location>
        <begin position="149"/>
        <end position="166"/>
    </location>
</feature>
<protein>
    <submittedName>
        <fullName evidence="2">Uncharacterized protein</fullName>
    </submittedName>
</protein>
<gene>
    <name evidence="2" type="ORF">M3A82_004855</name>
</gene>
<keyword evidence="1" id="KW-1133">Transmembrane helix</keyword>
<feature type="transmembrane region" description="Helical" evidence="1">
    <location>
        <begin position="29"/>
        <end position="49"/>
    </location>
</feature>
<feature type="transmembrane region" description="Helical" evidence="1">
    <location>
        <begin position="88"/>
        <end position="111"/>
    </location>
</feature>
<evidence type="ECO:0000313" key="2">
    <source>
        <dbReference type="EMBL" id="MCV7628670.1"/>
    </source>
</evidence>
<dbReference type="Proteomes" id="UP001205867">
    <property type="component" value="Unassembled WGS sequence"/>
</dbReference>
<keyword evidence="1" id="KW-0812">Transmembrane</keyword>
<dbReference type="EMBL" id="JALXKZ020000007">
    <property type="protein sequence ID" value="MCV7628670.1"/>
    <property type="molecule type" value="Genomic_DNA"/>
</dbReference>